<sequence>MFVLSKLFGLLSSPANLLFLLLALLCLLGFTRWKAWQRPLLLALVGGLAIVAFVPWQAILVQPLENRFPGPSSLPQRVDGVIVLGGALDPVVSAARDQVAANGAVERVNALIWLGRHYPKARLVFSGGSGSVTTPDKKEAPVARRYLNELGFGTDGIVFEDQSRNTRENAVYTKQLMAPKNGEVWLLVTSAMHMPRSMGAFAAVDWPVIAYPVDYLTTGEGGGFAFDLGSAFSSIGNGLHEWLGLLYYRMRGWTHAMFPGP</sequence>
<dbReference type="PANTHER" id="PTHR30336:SF4">
    <property type="entry name" value="ENVELOPE BIOGENESIS FACTOR ELYC"/>
    <property type="match status" value="1"/>
</dbReference>
<keyword evidence="1" id="KW-0472">Membrane</keyword>
<dbReference type="InterPro" id="IPR003848">
    <property type="entry name" value="DUF218"/>
</dbReference>
<accession>A4U1D6</accession>
<organism evidence="3">
    <name type="scientific">Magnetospirillum gryphiswaldense</name>
    <dbReference type="NCBI Taxonomy" id="55518"/>
    <lineage>
        <taxon>Bacteria</taxon>
        <taxon>Pseudomonadati</taxon>
        <taxon>Pseudomonadota</taxon>
        <taxon>Alphaproteobacteria</taxon>
        <taxon>Rhodospirillales</taxon>
        <taxon>Rhodospirillaceae</taxon>
        <taxon>Magnetospirillum</taxon>
    </lineage>
</organism>
<proteinExistence type="predicted"/>
<protein>
    <recommendedName>
        <fullName evidence="2">DUF218 domain-containing protein</fullName>
    </recommendedName>
</protein>
<reference evidence="3" key="1">
    <citation type="journal article" date="2007" name="J. Bacteriol.">
        <title>Comparative genome analysis of four magnetotactic bacteria reveals a complex set of group-specific genes implicated in magnetosome biomineralization and function.</title>
        <authorList>
            <person name="Richter M."/>
            <person name="Kube M."/>
            <person name="Bazylinski D.A."/>
            <person name="Lombardot T."/>
            <person name="Gloeckner F.O."/>
            <person name="Reinhardt R."/>
            <person name="Schueler D."/>
        </authorList>
    </citation>
    <scope>NUCLEOTIDE SEQUENCE</scope>
    <source>
        <strain evidence="3">MSR-1</strain>
    </source>
</reference>
<dbReference type="GO" id="GO:0005886">
    <property type="term" value="C:plasma membrane"/>
    <property type="evidence" value="ECO:0007669"/>
    <property type="project" value="TreeGrafter"/>
</dbReference>
<feature type="transmembrane region" description="Helical" evidence="1">
    <location>
        <begin position="6"/>
        <end position="28"/>
    </location>
</feature>
<name>A4U1D6_9PROT</name>
<dbReference type="CDD" id="cd06259">
    <property type="entry name" value="YdcF-like"/>
    <property type="match status" value="1"/>
</dbReference>
<keyword evidence="1" id="KW-0812">Transmembrane</keyword>
<evidence type="ECO:0000256" key="1">
    <source>
        <dbReference type="SAM" id="Phobius"/>
    </source>
</evidence>
<evidence type="ECO:0000259" key="2">
    <source>
        <dbReference type="Pfam" id="PF02698"/>
    </source>
</evidence>
<feature type="domain" description="DUF218" evidence="2">
    <location>
        <begin position="79"/>
        <end position="244"/>
    </location>
</feature>
<dbReference type="GO" id="GO:0000270">
    <property type="term" value="P:peptidoglycan metabolic process"/>
    <property type="evidence" value="ECO:0007669"/>
    <property type="project" value="TreeGrafter"/>
</dbReference>
<dbReference type="GO" id="GO:0043164">
    <property type="term" value="P:Gram-negative-bacterium-type cell wall biogenesis"/>
    <property type="evidence" value="ECO:0007669"/>
    <property type="project" value="TreeGrafter"/>
</dbReference>
<dbReference type="RefSeq" id="WP_106003723.1">
    <property type="nucleotide sequence ID" value="NZ_CP027527.1"/>
</dbReference>
<feature type="transmembrane region" description="Helical" evidence="1">
    <location>
        <begin position="40"/>
        <end position="59"/>
    </location>
</feature>
<gene>
    <name evidence="3" type="ORF">MGR_3047</name>
</gene>
<evidence type="ECO:0000313" key="3">
    <source>
        <dbReference type="EMBL" id="CAM76693.1"/>
    </source>
</evidence>
<dbReference type="InterPro" id="IPR051599">
    <property type="entry name" value="Cell_Envelope_Assoc"/>
</dbReference>
<dbReference type="PANTHER" id="PTHR30336">
    <property type="entry name" value="INNER MEMBRANE PROTEIN, PROBABLE PERMEASE"/>
    <property type="match status" value="1"/>
</dbReference>
<dbReference type="Pfam" id="PF02698">
    <property type="entry name" value="DUF218"/>
    <property type="match status" value="1"/>
</dbReference>
<dbReference type="EMBL" id="CU459003">
    <property type="protein sequence ID" value="CAM76693.1"/>
    <property type="molecule type" value="Genomic_DNA"/>
</dbReference>
<keyword evidence="1" id="KW-1133">Transmembrane helix</keyword>
<dbReference type="InterPro" id="IPR014729">
    <property type="entry name" value="Rossmann-like_a/b/a_fold"/>
</dbReference>
<dbReference type="Gene3D" id="3.40.50.620">
    <property type="entry name" value="HUPs"/>
    <property type="match status" value="1"/>
</dbReference>
<dbReference type="AlphaFoldDB" id="A4U1D6"/>